<feature type="region of interest" description="Disordered" evidence="19">
    <location>
        <begin position="1"/>
        <end position="25"/>
    </location>
</feature>
<keyword evidence="15" id="KW-0902">Two-component regulatory system</keyword>
<feature type="compositionally biased region" description="Basic and acidic residues" evidence="19">
    <location>
        <begin position="1"/>
        <end position="11"/>
    </location>
</feature>
<gene>
    <name evidence="21" type="ORF">O4J56_20235</name>
</gene>
<evidence type="ECO:0000256" key="19">
    <source>
        <dbReference type="SAM" id="MobiDB-lite"/>
    </source>
</evidence>
<comment type="catalytic activity">
    <reaction evidence="1">
        <text>ATP + protein L-histidine = ADP + protein N-phospho-L-histidine.</text>
        <dbReference type="EC" id="2.7.13.3"/>
    </reaction>
</comment>
<evidence type="ECO:0000256" key="2">
    <source>
        <dbReference type="ARBA" id="ARBA00001966"/>
    </source>
</evidence>
<comment type="subcellular location">
    <subcellularLocation>
        <location evidence="3">Cytoplasm</location>
    </subcellularLocation>
</comment>
<sequence length="231" mass="25069">MIPLPVRKDRNLSLPDASAPALDPRCAPTPIAEQELHDRVGPELAVAARRLELFALYRHSEPSRAESHLTGAQASVGRCLDDIARILRCGRPEARPLDLARELEEYAETVDTRGTAVSVRVRGEAALPLELRSELYLMVREALRNALRHARARTVRVVVEVRGGRVNALVDDDGTGFGHAEAARGDGLGLASLRERARRLGGRTVVDTAPGDGTRVLIRLPLTPGTAHGTR</sequence>
<evidence type="ECO:0000256" key="6">
    <source>
        <dbReference type="ARBA" id="ARBA00022485"/>
    </source>
</evidence>
<evidence type="ECO:0000256" key="4">
    <source>
        <dbReference type="ARBA" id="ARBA00012438"/>
    </source>
</evidence>
<dbReference type="InterPro" id="IPR036890">
    <property type="entry name" value="HATPase_C_sf"/>
</dbReference>
<dbReference type="InterPro" id="IPR005467">
    <property type="entry name" value="His_kinase_dom"/>
</dbReference>
<organism evidence="21 22">
    <name type="scientific">Nocardiopsis endophytica</name>
    <dbReference type="NCBI Taxonomy" id="3018445"/>
    <lineage>
        <taxon>Bacteria</taxon>
        <taxon>Bacillati</taxon>
        <taxon>Actinomycetota</taxon>
        <taxon>Actinomycetes</taxon>
        <taxon>Streptosporangiales</taxon>
        <taxon>Nocardiopsidaceae</taxon>
        <taxon>Nocardiopsis</taxon>
    </lineage>
</organism>
<dbReference type="GO" id="GO:0005524">
    <property type="term" value="F:ATP binding"/>
    <property type="evidence" value="ECO:0007669"/>
    <property type="project" value="UniProtKB-KW"/>
</dbReference>
<dbReference type="CDD" id="cd16917">
    <property type="entry name" value="HATPase_UhpB-NarQ-NarX-like"/>
    <property type="match status" value="1"/>
</dbReference>
<keyword evidence="22" id="KW-1185">Reference proteome</keyword>
<keyword evidence="11" id="KW-0547">Nucleotide-binding</keyword>
<dbReference type="EMBL" id="JAQFWQ010000064">
    <property type="protein sequence ID" value="MDA2812985.1"/>
    <property type="molecule type" value="Genomic_DNA"/>
</dbReference>
<name>A0ABT4U7Q1_9ACTN</name>
<evidence type="ECO:0000256" key="18">
    <source>
        <dbReference type="ARBA" id="ARBA00030800"/>
    </source>
</evidence>
<evidence type="ECO:0000259" key="20">
    <source>
        <dbReference type="PROSITE" id="PS50109"/>
    </source>
</evidence>
<dbReference type="InterPro" id="IPR003594">
    <property type="entry name" value="HATPase_dom"/>
</dbReference>
<comment type="caution">
    <text evidence="21">The sequence shown here is derived from an EMBL/GenBank/DDBJ whole genome shotgun (WGS) entry which is preliminary data.</text>
</comment>
<reference evidence="21 22" key="1">
    <citation type="submission" date="2023-01" db="EMBL/GenBank/DDBJ databases">
        <title>Draft genome sequence of Nocardiopsis sp. RSe5-2 isolated from halophytes.</title>
        <authorList>
            <person name="Duangmal K."/>
            <person name="Chantavorakit T."/>
        </authorList>
    </citation>
    <scope>NUCLEOTIDE SEQUENCE [LARGE SCALE GENOMIC DNA]</scope>
    <source>
        <strain evidence="21 22">RSe5-2</strain>
    </source>
</reference>
<dbReference type="InterPro" id="IPR050482">
    <property type="entry name" value="Sensor_HK_TwoCompSys"/>
</dbReference>
<evidence type="ECO:0000256" key="11">
    <source>
        <dbReference type="ARBA" id="ARBA00022741"/>
    </source>
</evidence>
<dbReference type="SMART" id="SM00387">
    <property type="entry name" value="HATPase_c"/>
    <property type="match status" value="1"/>
</dbReference>
<dbReference type="EC" id="2.7.13.3" evidence="4"/>
<keyword evidence="7" id="KW-0963">Cytoplasm</keyword>
<comment type="cofactor">
    <cofactor evidence="2">
        <name>[4Fe-4S] cluster</name>
        <dbReference type="ChEBI" id="CHEBI:49883"/>
    </cofactor>
</comment>
<evidence type="ECO:0000256" key="1">
    <source>
        <dbReference type="ARBA" id="ARBA00000085"/>
    </source>
</evidence>
<accession>A0ABT4U7Q1</accession>
<dbReference type="InterPro" id="IPR011712">
    <property type="entry name" value="Sig_transdc_His_kin_sub3_dim/P"/>
</dbReference>
<evidence type="ECO:0000256" key="9">
    <source>
        <dbReference type="ARBA" id="ARBA00022679"/>
    </source>
</evidence>
<evidence type="ECO:0000313" key="21">
    <source>
        <dbReference type="EMBL" id="MDA2812985.1"/>
    </source>
</evidence>
<evidence type="ECO:0000256" key="3">
    <source>
        <dbReference type="ARBA" id="ARBA00004496"/>
    </source>
</evidence>
<dbReference type="Gene3D" id="3.30.565.10">
    <property type="entry name" value="Histidine kinase-like ATPase, C-terminal domain"/>
    <property type="match status" value="1"/>
</dbReference>
<dbReference type="PROSITE" id="PS50109">
    <property type="entry name" value="HIS_KIN"/>
    <property type="match status" value="1"/>
</dbReference>
<keyword evidence="14" id="KW-0408">Iron</keyword>
<protein>
    <recommendedName>
        <fullName evidence="5">Oxygen sensor histidine kinase NreB</fullName>
        <ecNumber evidence="4">2.7.13.3</ecNumber>
    </recommendedName>
    <alternativeName>
        <fullName evidence="18">Nitrogen regulation protein B</fullName>
    </alternativeName>
</protein>
<proteinExistence type="predicted"/>
<dbReference type="PANTHER" id="PTHR24421">
    <property type="entry name" value="NITRATE/NITRITE SENSOR PROTEIN NARX-RELATED"/>
    <property type="match status" value="1"/>
</dbReference>
<keyword evidence="10" id="KW-0479">Metal-binding</keyword>
<evidence type="ECO:0000256" key="16">
    <source>
        <dbReference type="ARBA" id="ARBA00023014"/>
    </source>
</evidence>
<evidence type="ECO:0000256" key="15">
    <source>
        <dbReference type="ARBA" id="ARBA00023012"/>
    </source>
</evidence>
<keyword evidence="9" id="KW-0808">Transferase</keyword>
<comment type="function">
    <text evidence="17">Member of the two-component regulatory system NreB/NreC involved in the control of dissimilatory nitrate/nitrite reduction in response to oxygen. NreB functions as a direct oxygen sensor histidine kinase which is autophosphorylated, in the absence of oxygen, probably at the conserved histidine residue, and transfers its phosphate group probably to a conserved aspartate residue of NreC. NreB/NreC activates the expression of the nitrate (narGHJI) and nitrite (nir) reductase operons, as well as the putative nitrate transporter gene narT.</text>
</comment>
<dbReference type="RefSeq" id="WP_270687752.1">
    <property type="nucleotide sequence ID" value="NZ_JAQFWQ010000064.1"/>
</dbReference>
<dbReference type="PRINTS" id="PR00344">
    <property type="entry name" value="BCTRLSENSOR"/>
</dbReference>
<evidence type="ECO:0000256" key="8">
    <source>
        <dbReference type="ARBA" id="ARBA00022553"/>
    </source>
</evidence>
<evidence type="ECO:0000256" key="12">
    <source>
        <dbReference type="ARBA" id="ARBA00022777"/>
    </source>
</evidence>
<keyword evidence="13 21" id="KW-0067">ATP-binding</keyword>
<evidence type="ECO:0000256" key="13">
    <source>
        <dbReference type="ARBA" id="ARBA00022840"/>
    </source>
</evidence>
<keyword evidence="8" id="KW-0597">Phosphoprotein</keyword>
<keyword evidence="16" id="KW-0411">Iron-sulfur</keyword>
<evidence type="ECO:0000256" key="7">
    <source>
        <dbReference type="ARBA" id="ARBA00022490"/>
    </source>
</evidence>
<dbReference type="Proteomes" id="UP001527866">
    <property type="component" value="Unassembled WGS sequence"/>
</dbReference>
<evidence type="ECO:0000313" key="22">
    <source>
        <dbReference type="Proteomes" id="UP001527866"/>
    </source>
</evidence>
<evidence type="ECO:0000256" key="10">
    <source>
        <dbReference type="ARBA" id="ARBA00022723"/>
    </source>
</evidence>
<keyword evidence="12" id="KW-0418">Kinase</keyword>
<dbReference type="PANTHER" id="PTHR24421:SF10">
    <property type="entry name" value="NITRATE_NITRITE SENSOR PROTEIN NARQ"/>
    <property type="match status" value="1"/>
</dbReference>
<evidence type="ECO:0000256" key="5">
    <source>
        <dbReference type="ARBA" id="ARBA00017322"/>
    </source>
</evidence>
<dbReference type="SUPFAM" id="SSF55874">
    <property type="entry name" value="ATPase domain of HSP90 chaperone/DNA topoisomerase II/histidine kinase"/>
    <property type="match status" value="1"/>
</dbReference>
<evidence type="ECO:0000256" key="14">
    <source>
        <dbReference type="ARBA" id="ARBA00023004"/>
    </source>
</evidence>
<evidence type="ECO:0000256" key="17">
    <source>
        <dbReference type="ARBA" id="ARBA00024827"/>
    </source>
</evidence>
<dbReference type="Pfam" id="PF07730">
    <property type="entry name" value="HisKA_3"/>
    <property type="match status" value="1"/>
</dbReference>
<keyword evidence="6" id="KW-0004">4Fe-4S</keyword>
<dbReference type="InterPro" id="IPR004358">
    <property type="entry name" value="Sig_transdc_His_kin-like_C"/>
</dbReference>
<dbReference type="Pfam" id="PF02518">
    <property type="entry name" value="HATPase_c"/>
    <property type="match status" value="1"/>
</dbReference>
<feature type="domain" description="Histidine kinase" evidence="20">
    <location>
        <begin position="134"/>
        <end position="224"/>
    </location>
</feature>